<dbReference type="EMBL" id="CATOUU010000667">
    <property type="protein sequence ID" value="CAI9939767.1"/>
    <property type="molecule type" value="Genomic_DNA"/>
</dbReference>
<organism evidence="2">
    <name type="scientific">Hexamita inflata</name>
    <dbReference type="NCBI Taxonomy" id="28002"/>
    <lineage>
        <taxon>Eukaryota</taxon>
        <taxon>Metamonada</taxon>
        <taxon>Diplomonadida</taxon>
        <taxon>Hexamitidae</taxon>
        <taxon>Hexamitinae</taxon>
        <taxon>Hexamita</taxon>
    </lineage>
</organism>
<sequence>MKYTWTHINPFAETTIAETDQALLTVPPLKKQPHKQQTEFRENIPSDFANSKRNGFKIGTRYKELKVLLTPPPTKYYQTFEQPSDLAYRVKHKLGPKIGLQIHVDPEKEQKIILSLKRNEL</sequence>
<dbReference type="Proteomes" id="UP001642409">
    <property type="component" value="Unassembled WGS sequence"/>
</dbReference>
<reference evidence="2" key="1">
    <citation type="submission" date="2023-06" db="EMBL/GenBank/DDBJ databases">
        <authorList>
            <person name="Kurt Z."/>
        </authorList>
    </citation>
    <scope>NUCLEOTIDE SEQUENCE</scope>
</reference>
<feature type="region of interest" description="Disordered" evidence="1">
    <location>
        <begin position="27"/>
        <end position="52"/>
    </location>
</feature>
<proteinExistence type="predicted"/>
<dbReference type="EMBL" id="CAXDID020000197">
    <property type="protein sequence ID" value="CAL6053639.1"/>
    <property type="molecule type" value="Genomic_DNA"/>
</dbReference>
<dbReference type="AlphaFoldDB" id="A0AA86PRJ0"/>
<keyword evidence="4" id="KW-1185">Reference proteome</keyword>
<gene>
    <name evidence="2" type="ORF">HINF_LOCUS27412</name>
    <name evidence="3" type="ORF">HINF_LOCUS45495</name>
</gene>
<comment type="caution">
    <text evidence="2">The sequence shown here is derived from an EMBL/GenBank/DDBJ whole genome shotgun (WGS) entry which is preliminary data.</text>
</comment>
<protein>
    <submittedName>
        <fullName evidence="3">Hypothetical_protein</fullName>
    </submittedName>
</protein>
<reference evidence="3 4" key="2">
    <citation type="submission" date="2024-07" db="EMBL/GenBank/DDBJ databases">
        <authorList>
            <person name="Akdeniz Z."/>
        </authorList>
    </citation>
    <scope>NUCLEOTIDE SEQUENCE [LARGE SCALE GENOMIC DNA]</scope>
</reference>
<evidence type="ECO:0000256" key="1">
    <source>
        <dbReference type="SAM" id="MobiDB-lite"/>
    </source>
</evidence>
<name>A0AA86PRJ0_9EUKA</name>
<accession>A0AA86PRJ0</accession>
<evidence type="ECO:0000313" key="2">
    <source>
        <dbReference type="EMBL" id="CAI9939767.1"/>
    </source>
</evidence>
<evidence type="ECO:0000313" key="4">
    <source>
        <dbReference type="Proteomes" id="UP001642409"/>
    </source>
</evidence>
<evidence type="ECO:0000313" key="3">
    <source>
        <dbReference type="EMBL" id="CAL6053639.1"/>
    </source>
</evidence>